<organism evidence="3 4">
    <name type="scientific">Ceraceosorus bombacis</name>
    <dbReference type="NCBI Taxonomy" id="401625"/>
    <lineage>
        <taxon>Eukaryota</taxon>
        <taxon>Fungi</taxon>
        <taxon>Dikarya</taxon>
        <taxon>Basidiomycota</taxon>
        <taxon>Ustilaginomycotina</taxon>
        <taxon>Exobasidiomycetes</taxon>
        <taxon>Ceraceosorales</taxon>
        <taxon>Ceraceosoraceae</taxon>
        <taxon>Ceraceosorus</taxon>
    </lineage>
</organism>
<reference evidence="3 4" key="1">
    <citation type="submission" date="2014-09" db="EMBL/GenBank/DDBJ databases">
        <authorList>
            <person name="Magalhaes I.L.F."/>
            <person name="Oliveira U."/>
            <person name="Santos F.R."/>
            <person name="Vidigal T.H.D.A."/>
            <person name="Brescovit A.D."/>
            <person name="Santos A.J."/>
        </authorList>
    </citation>
    <scope>NUCLEOTIDE SEQUENCE [LARGE SCALE GENOMIC DNA]</scope>
</reference>
<dbReference type="Proteomes" id="UP000054845">
    <property type="component" value="Unassembled WGS sequence"/>
</dbReference>
<feature type="transmembrane region" description="Helical" evidence="2">
    <location>
        <begin position="521"/>
        <end position="542"/>
    </location>
</feature>
<feature type="compositionally biased region" description="Polar residues" evidence="1">
    <location>
        <begin position="27"/>
        <end position="44"/>
    </location>
</feature>
<feature type="compositionally biased region" description="Basic and acidic residues" evidence="1">
    <location>
        <begin position="1"/>
        <end position="18"/>
    </location>
</feature>
<accession>A0A0P1BN35</accession>
<name>A0A0P1BN35_9BASI</name>
<feature type="transmembrane region" description="Helical" evidence="2">
    <location>
        <begin position="376"/>
        <end position="399"/>
    </location>
</feature>
<keyword evidence="2" id="KW-0472">Membrane</keyword>
<feature type="region of interest" description="Disordered" evidence="1">
    <location>
        <begin position="1"/>
        <end position="237"/>
    </location>
</feature>
<keyword evidence="4" id="KW-1185">Reference proteome</keyword>
<keyword evidence="2" id="KW-0812">Transmembrane</keyword>
<proteinExistence type="predicted"/>
<protein>
    <submittedName>
        <fullName evidence="3">Uncharacterized protein</fullName>
    </submittedName>
</protein>
<feature type="transmembrane region" description="Helical" evidence="2">
    <location>
        <begin position="291"/>
        <end position="309"/>
    </location>
</feature>
<feature type="transmembrane region" description="Helical" evidence="2">
    <location>
        <begin position="454"/>
        <end position="474"/>
    </location>
</feature>
<evidence type="ECO:0000256" key="1">
    <source>
        <dbReference type="SAM" id="MobiDB-lite"/>
    </source>
</evidence>
<dbReference type="OrthoDB" id="2448307at2759"/>
<dbReference type="PANTHER" id="PTHR34391">
    <property type="entry name" value="UPF0658 GOLGI APPARATUS MEMBRANE PROTEIN C1952.10C-RELATED"/>
    <property type="match status" value="1"/>
</dbReference>
<dbReference type="PANTHER" id="PTHR34391:SF1">
    <property type="entry name" value="UPF0658 GOLGI APPARATUS MEMBRANE PROTEIN C1952.10C-RELATED"/>
    <property type="match status" value="1"/>
</dbReference>
<feature type="compositionally biased region" description="Low complexity" evidence="1">
    <location>
        <begin position="54"/>
        <end position="69"/>
    </location>
</feature>
<sequence length="623" mass="66313">MAHLHAPHDAEGYEKSDAGHSGAAPSFYTSGNGPSTTSFRTAGAQSGYAPTGTGYAPSQAGYAASSAASMYTTPGNMPSSDTVNQQQYASPRPGTAGTSGLAETAPTASESNQRLPRVQTPGDFSSPQYFVADSASAGDQGARQSRPLPPTPLAPADAGHSGRPPTGEAAAYYYASPPPDSYDESTSYSPRGTRILDGVAPSSSAGQAPRARAGSRSGISAVTGETNARSLGGKSSAANGRAWIPSKWASAFMATVIIEAVIIIVLVAVVYGTIQSRTSTQVQRLKTVSVYLALFLFGAVFLVGISLDAQRLKNTIQVMGVCIFNVALIVTAALEISQVRDALQYQDNQGIGVQCEDRPNRRCSAIGDLFPFVEKLLIAVPIIVGLAQVPLTFLTYKLWQEYGWQVYKAIGASIEQRKRFLVYQVFQVLLKFDFFLGVGFTVAYLILVSQRDDAYFGLTIAAVPIAVAVLFLAGIAVRREWMAIMALCIVAFIAGAAYFIYQIVQVFVRPTYATVRLTLTFFGIFTTISLFLTLANAIWCMANFGKGLADAHDNMGHFGGKRRRTSRLDMKQVGNGTSQTTGPSNRISLDEPAAPSSGFAQDANTVNSSYAPRPTNPHRLSLD</sequence>
<evidence type="ECO:0000313" key="4">
    <source>
        <dbReference type="Proteomes" id="UP000054845"/>
    </source>
</evidence>
<feature type="transmembrane region" description="Helical" evidence="2">
    <location>
        <begin position="481"/>
        <end position="501"/>
    </location>
</feature>
<evidence type="ECO:0000313" key="3">
    <source>
        <dbReference type="EMBL" id="CEH18301.1"/>
    </source>
</evidence>
<dbReference type="InterPro" id="IPR040410">
    <property type="entry name" value="UPF0658_Golgi"/>
</dbReference>
<feature type="compositionally biased region" description="Polar residues" evidence="1">
    <location>
        <begin position="217"/>
        <end position="229"/>
    </location>
</feature>
<dbReference type="EMBL" id="CCYA01000270">
    <property type="protein sequence ID" value="CEH18301.1"/>
    <property type="molecule type" value="Genomic_DNA"/>
</dbReference>
<feature type="transmembrane region" description="Helical" evidence="2">
    <location>
        <begin position="251"/>
        <end position="271"/>
    </location>
</feature>
<dbReference type="AlphaFoldDB" id="A0A0P1BN35"/>
<feature type="compositionally biased region" description="Polar residues" evidence="1">
    <location>
        <begin position="70"/>
        <end position="89"/>
    </location>
</feature>
<keyword evidence="2" id="KW-1133">Transmembrane helix</keyword>
<dbReference type="GO" id="GO:0005794">
    <property type="term" value="C:Golgi apparatus"/>
    <property type="evidence" value="ECO:0007669"/>
    <property type="project" value="TreeGrafter"/>
</dbReference>
<feature type="transmembrane region" description="Helical" evidence="2">
    <location>
        <begin position="420"/>
        <end position="448"/>
    </location>
</feature>
<feature type="compositionally biased region" description="Polar residues" evidence="1">
    <location>
        <begin position="574"/>
        <end position="587"/>
    </location>
</feature>
<feature type="region of interest" description="Disordered" evidence="1">
    <location>
        <begin position="568"/>
        <end position="623"/>
    </location>
</feature>
<feature type="transmembrane region" description="Helical" evidence="2">
    <location>
        <begin position="316"/>
        <end position="334"/>
    </location>
</feature>
<evidence type="ECO:0000256" key="2">
    <source>
        <dbReference type="SAM" id="Phobius"/>
    </source>
</evidence>
<feature type="compositionally biased region" description="Polar residues" evidence="1">
    <location>
        <begin position="598"/>
        <end position="610"/>
    </location>
</feature>